<sequence>MPDSTDEAAVDLSEDEADTDDGDTPETEPEHSEEVTGGDPAGPSEEEDVTAGPLANLSEDEKNRLMEQYIHYGEVAIETANQRVQMNRFFGLILTSILAGLFALARGNLTSTNAAIVLFASGFGSLICYFWYQSLQSYRRLNKARYAILNEIESVLPVRMYLDEWRYLKREKPDPEIVDPRPAEDADHRSHTIVEQWFVRLLAAGYISVGGYAGGFILTPQVKRFIPSLPDPSMVGFGVGGVFLLGLAILFRIQTR</sequence>
<feature type="transmembrane region" description="Helical" evidence="2">
    <location>
        <begin position="89"/>
        <end position="107"/>
    </location>
</feature>
<dbReference type="OrthoDB" id="338995at2157"/>
<keyword evidence="2" id="KW-1133">Transmembrane helix</keyword>
<evidence type="ECO:0000256" key="2">
    <source>
        <dbReference type="SAM" id="Phobius"/>
    </source>
</evidence>
<dbReference type="Proteomes" id="UP000066737">
    <property type="component" value="Plasmid pSTJ002"/>
</dbReference>
<keyword evidence="2" id="KW-0812">Transmembrane</keyword>
<evidence type="ECO:0000313" key="4">
    <source>
        <dbReference type="Proteomes" id="UP000066737"/>
    </source>
</evidence>
<dbReference type="RefSeq" id="WP_157534032.1">
    <property type="nucleotide sequence ID" value="NZ_LN831304.1"/>
</dbReference>
<feature type="transmembrane region" description="Helical" evidence="2">
    <location>
        <begin position="197"/>
        <end position="218"/>
    </location>
</feature>
<evidence type="ECO:0000256" key="1">
    <source>
        <dbReference type="SAM" id="MobiDB-lite"/>
    </source>
</evidence>
<keyword evidence="2" id="KW-0472">Membrane</keyword>
<dbReference type="GeneID" id="43331119"/>
<gene>
    <name evidence="3" type="ORF">HHUB_5157</name>
</gene>
<keyword evidence="4" id="KW-1185">Reference proteome</keyword>
<organism evidence="3 4">
    <name type="scientific">Halobacterium hubeiense</name>
    <dbReference type="NCBI Taxonomy" id="1407499"/>
    <lineage>
        <taxon>Archaea</taxon>
        <taxon>Methanobacteriati</taxon>
        <taxon>Methanobacteriota</taxon>
        <taxon>Stenosarchaea group</taxon>
        <taxon>Halobacteria</taxon>
        <taxon>Halobacteriales</taxon>
        <taxon>Halobacteriaceae</taxon>
        <taxon>Halobacterium</taxon>
    </lineage>
</organism>
<name>A0A0U5H8I4_9EURY</name>
<dbReference type="Pfam" id="PF24838">
    <property type="entry name" value="8xMP"/>
    <property type="match status" value="1"/>
</dbReference>
<feature type="transmembrane region" description="Helical" evidence="2">
    <location>
        <begin position="233"/>
        <end position="253"/>
    </location>
</feature>
<dbReference type="KEGG" id="hhb:Hhub_5157"/>
<protein>
    <submittedName>
        <fullName evidence="3">Uncharacterized protein</fullName>
    </submittedName>
</protein>
<feature type="region of interest" description="Disordered" evidence="1">
    <location>
        <begin position="1"/>
        <end position="57"/>
    </location>
</feature>
<geneLocation type="plasmid" evidence="4">
    <name>pSTJ002</name>
</geneLocation>
<proteinExistence type="predicted"/>
<evidence type="ECO:0000313" key="3">
    <source>
        <dbReference type="EMBL" id="CQH64708.1"/>
    </source>
</evidence>
<accession>A0A0U5H8I4</accession>
<reference evidence="4" key="1">
    <citation type="journal article" date="2016" name="Environ. Microbiol.">
        <title>The complete genome of a viable archaeum isolated from 123-million-year-old rock salt.</title>
        <authorList>
            <person name="Jaakkola S.T."/>
            <person name="Pfeiffer F."/>
            <person name="Ravantti J.J."/>
            <person name="Guo Q."/>
            <person name="Liu Y."/>
            <person name="Chen X."/>
            <person name="Ma H."/>
            <person name="Yang C."/>
            <person name="Oksanen H.M."/>
            <person name="Bamford D.H."/>
        </authorList>
    </citation>
    <scope>NUCLEOTIDE SEQUENCE</scope>
    <source>
        <strain evidence="4">JI20-1</strain>
        <plasmid evidence="4">Plasmid pSTJ002</plasmid>
    </source>
</reference>
<feature type="compositionally biased region" description="Acidic residues" evidence="1">
    <location>
        <begin position="1"/>
        <end position="27"/>
    </location>
</feature>
<feature type="transmembrane region" description="Helical" evidence="2">
    <location>
        <begin position="113"/>
        <end position="132"/>
    </location>
</feature>
<dbReference type="InterPro" id="IPR056918">
    <property type="entry name" value="8xMP"/>
</dbReference>
<dbReference type="AlphaFoldDB" id="A0A0U5H8I4"/>
<dbReference type="EMBL" id="LN831304">
    <property type="protein sequence ID" value="CQH64708.1"/>
    <property type="molecule type" value="Genomic_DNA"/>
</dbReference>